<evidence type="ECO:0000313" key="2">
    <source>
        <dbReference type="EMBL" id="MDQ9128580.1"/>
    </source>
</evidence>
<dbReference type="Gene3D" id="1.10.10.10">
    <property type="entry name" value="Winged helix-like DNA-binding domain superfamily/Winged helix DNA-binding domain"/>
    <property type="match status" value="1"/>
</dbReference>
<evidence type="ECO:0000256" key="1">
    <source>
        <dbReference type="SAM" id="MobiDB-lite"/>
    </source>
</evidence>
<reference evidence="2" key="1">
    <citation type="submission" date="2023-08" db="EMBL/GenBank/DDBJ databases">
        <title>The Comparative Genomic Analysis of Yersiniaceae from Polar Regions.</title>
        <authorList>
            <person name="Goncharov A."/>
            <person name="Aslanov B."/>
            <person name="Kolodzhieva V."/>
            <person name="Azarov D."/>
            <person name="Mochov A."/>
            <person name="Lebedeva E."/>
        </authorList>
    </citation>
    <scope>NUCLEOTIDE SEQUENCE</scope>
    <source>
        <strain evidence="2">Vf</strain>
    </source>
</reference>
<name>A0AAJ1YDX2_SERFO</name>
<accession>A0AAJ1YDX2</accession>
<proteinExistence type="predicted"/>
<dbReference type="RefSeq" id="WP_024530567.1">
    <property type="nucleotide sequence ID" value="NZ_JAVIGA010000024.1"/>
</dbReference>
<dbReference type="Proteomes" id="UP001224622">
    <property type="component" value="Unassembled WGS sequence"/>
</dbReference>
<protein>
    <submittedName>
        <fullName evidence="2">Helix-turn-helix domain-containing protein</fullName>
    </submittedName>
</protein>
<sequence>MSIKLMSMVWELQSLTQPRKMLLLSIADHASDEGLAWPAVKTLMRKCSLRSDSGTRRAINELVELGWLTKIERPSKERKGKHQQDTNMYQLNLAKLYAEGNIQPAQYTGSKKPSQPVRGEGSPRDGSQDEGSHGDPAQNAQKTPSEPVPGTADPSVKTDPPLNPSCPVAEQPDEPEVDAFLALHPEAVVFSAKKRQWGSVEDLRCAEWIWGRIIRMYEQAAESDGEISRPKEPSWASWANEIRLMCSIDSRTHRQICELYGLVNRDAFWCKNVLSPSKLREKWDELTLKLRANPQGGAVTGGHWNSAEAWENTL</sequence>
<evidence type="ECO:0000313" key="3">
    <source>
        <dbReference type="Proteomes" id="UP001224622"/>
    </source>
</evidence>
<dbReference type="Pfam" id="PF13730">
    <property type="entry name" value="HTH_36"/>
    <property type="match status" value="1"/>
</dbReference>
<gene>
    <name evidence="2" type="ORF">RDT67_19365</name>
</gene>
<comment type="caution">
    <text evidence="2">The sequence shown here is derived from an EMBL/GenBank/DDBJ whole genome shotgun (WGS) entry which is preliminary data.</text>
</comment>
<feature type="compositionally biased region" description="Basic and acidic residues" evidence="1">
    <location>
        <begin position="121"/>
        <end position="133"/>
    </location>
</feature>
<dbReference type="InterPro" id="IPR036388">
    <property type="entry name" value="WH-like_DNA-bd_sf"/>
</dbReference>
<dbReference type="AlphaFoldDB" id="A0AAJ1YDX2"/>
<organism evidence="2 3">
    <name type="scientific">Serratia fonticola</name>
    <dbReference type="NCBI Taxonomy" id="47917"/>
    <lineage>
        <taxon>Bacteria</taxon>
        <taxon>Pseudomonadati</taxon>
        <taxon>Pseudomonadota</taxon>
        <taxon>Gammaproteobacteria</taxon>
        <taxon>Enterobacterales</taxon>
        <taxon>Yersiniaceae</taxon>
        <taxon>Serratia</taxon>
    </lineage>
</organism>
<dbReference type="EMBL" id="JAVIGA010000024">
    <property type="protein sequence ID" value="MDQ9128580.1"/>
    <property type="molecule type" value="Genomic_DNA"/>
</dbReference>
<feature type="region of interest" description="Disordered" evidence="1">
    <location>
        <begin position="105"/>
        <end position="173"/>
    </location>
</feature>